<dbReference type="AlphaFoldDB" id="A0A931BAL2"/>
<dbReference type="PANTHER" id="PTHR43162:SF1">
    <property type="entry name" value="PRESTALK A DIFFERENTIATION PROTEIN A"/>
    <property type="match status" value="1"/>
</dbReference>
<comment type="caution">
    <text evidence="2">The sequence shown here is derived from an EMBL/GenBank/DDBJ whole genome shotgun (WGS) entry which is preliminary data.</text>
</comment>
<evidence type="ECO:0000313" key="2">
    <source>
        <dbReference type="EMBL" id="MBF9072637.1"/>
    </source>
</evidence>
<accession>A0A931BAL2</accession>
<evidence type="ECO:0000259" key="1">
    <source>
        <dbReference type="Pfam" id="PF13460"/>
    </source>
</evidence>
<dbReference type="Gene3D" id="3.90.25.10">
    <property type="entry name" value="UDP-galactose 4-epimerase, domain 1"/>
    <property type="match status" value="1"/>
</dbReference>
<gene>
    <name evidence="2" type="ORF">I2501_31925</name>
</gene>
<reference evidence="2" key="1">
    <citation type="submission" date="2020-11" db="EMBL/GenBank/DDBJ databases">
        <title>Isolation and identification of active actinomycetes.</title>
        <authorList>
            <person name="Yu B."/>
        </authorList>
    </citation>
    <scope>NUCLEOTIDE SEQUENCE</scope>
    <source>
        <strain evidence="2">NEAU-YB345</strain>
    </source>
</reference>
<dbReference type="PANTHER" id="PTHR43162">
    <property type="match status" value="1"/>
</dbReference>
<dbReference type="RefSeq" id="WP_196197803.1">
    <property type="nucleotide sequence ID" value="NZ_JADPRT010000017.1"/>
</dbReference>
<organism evidence="2 3">
    <name type="scientific">Streptacidiphilus fuscans</name>
    <dbReference type="NCBI Taxonomy" id="2789292"/>
    <lineage>
        <taxon>Bacteria</taxon>
        <taxon>Bacillati</taxon>
        <taxon>Actinomycetota</taxon>
        <taxon>Actinomycetes</taxon>
        <taxon>Kitasatosporales</taxon>
        <taxon>Streptomycetaceae</taxon>
        <taxon>Streptacidiphilus</taxon>
    </lineage>
</organism>
<dbReference type="SUPFAM" id="SSF51735">
    <property type="entry name" value="NAD(P)-binding Rossmann-fold domains"/>
    <property type="match status" value="1"/>
</dbReference>
<dbReference type="Proteomes" id="UP000657385">
    <property type="component" value="Unassembled WGS sequence"/>
</dbReference>
<protein>
    <submittedName>
        <fullName evidence="2">NAD(P)H-binding protein</fullName>
    </submittedName>
</protein>
<dbReference type="Gene3D" id="3.40.50.720">
    <property type="entry name" value="NAD(P)-binding Rossmann-like Domain"/>
    <property type="match status" value="1"/>
</dbReference>
<dbReference type="EMBL" id="JADPRT010000017">
    <property type="protein sequence ID" value="MBF9072637.1"/>
    <property type="molecule type" value="Genomic_DNA"/>
</dbReference>
<dbReference type="InterPro" id="IPR016040">
    <property type="entry name" value="NAD(P)-bd_dom"/>
</dbReference>
<keyword evidence="3" id="KW-1185">Reference proteome</keyword>
<feature type="domain" description="NAD(P)-binding" evidence="1">
    <location>
        <begin position="6"/>
        <end position="184"/>
    </location>
</feature>
<proteinExistence type="predicted"/>
<evidence type="ECO:0000313" key="3">
    <source>
        <dbReference type="Proteomes" id="UP000657385"/>
    </source>
</evidence>
<dbReference type="Pfam" id="PF13460">
    <property type="entry name" value="NAD_binding_10"/>
    <property type="match status" value="1"/>
</dbReference>
<sequence length="285" mass="30574">MILVTGASGTVGREVAGMLAARGRPVRLMTRSPQALRREGGIPGTEVVRGDFDDPDSLAAAFTGIRAVLLITTDPLRPDHDVRAIEAAQAVGVRHVVKLSALAVLDPLARDLITRWQRANEELLLSSGLGWTVLRPRAFMSNTLSWAERIHTGRPIPVLDPHARTACIAPQDLAEVAVLALTDPAHQGHAYALTGPEALSATDQADRLEQVLGRRPLLETVGADLVREHLLRRYPEPLADALIASQLRQAAGAKAEVDPTVAALTGRPATTYRQWAADHAAAFAR</sequence>
<name>A0A931BAL2_9ACTN</name>
<dbReference type="InterPro" id="IPR051604">
    <property type="entry name" value="Ergot_Alk_Oxidoreductase"/>
</dbReference>
<dbReference type="InterPro" id="IPR036291">
    <property type="entry name" value="NAD(P)-bd_dom_sf"/>
</dbReference>